<keyword evidence="3" id="KW-1185">Reference proteome</keyword>
<name>A0ABS4M896_9ACTN</name>
<organism evidence="2 3">
    <name type="scientific">Streptomyces griseochromogenes</name>
    <dbReference type="NCBI Taxonomy" id="68214"/>
    <lineage>
        <taxon>Bacteria</taxon>
        <taxon>Bacillati</taxon>
        <taxon>Actinomycetota</taxon>
        <taxon>Actinomycetes</taxon>
        <taxon>Kitasatosporales</taxon>
        <taxon>Streptomycetaceae</taxon>
        <taxon>Streptomyces</taxon>
    </lineage>
</organism>
<gene>
    <name evidence="2" type="ORF">J2Z21_008916</name>
</gene>
<dbReference type="EMBL" id="JAGGLP010000035">
    <property type="protein sequence ID" value="MBP2055900.1"/>
    <property type="molecule type" value="Genomic_DNA"/>
</dbReference>
<feature type="region of interest" description="Disordered" evidence="1">
    <location>
        <begin position="1"/>
        <end position="63"/>
    </location>
</feature>
<dbReference type="SUPFAM" id="SSF81901">
    <property type="entry name" value="HCP-like"/>
    <property type="match status" value="1"/>
</dbReference>
<sequence length="237" mass="26438">MSSVEERLKAAGKALHEERRSFDVSTGLRRLAHEAGYTASARPAPRQRERRSAPANGDVPPGPRAGHQLCVVARWVLNQPQAAGHVQRLAEEIGEEDTVDLKEVSVADLDVDGAQVFACMLYLAGHPESACFWWQLAAGAGHRAATYCLSLHHLEQGEVKEARQWRKQLQQDIDGPDDEFLNIVEQFAGYVRRHCTATPVPRLTEEVERLATREPDDVLVLPERELADRLQDCGNQH</sequence>
<reference evidence="2 3" key="1">
    <citation type="submission" date="2021-03" db="EMBL/GenBank/DDBJ databases">
        <title>Genomic Encyclopedia of Type Strains, Phase IV (KMG-IV): sequencing the most valuable type-strain genomes for metagenomic binning, comparative biology and taxonomic classification.</title>
        <authorList>
            <person name="Goeker M."/>
        </authorList>
    </citation>
    <scope>NUCLEOTIDE SEQUENCE [LARGE SCALE GENOMIC DNA]</scope>
    <source>
        <strain evidence="2 3">DSM 40499</strain>
    </source>
</reference>
<evidence type="ECO:0000256" key="1">
    <source>
        <dbReference type="SAM" id="MobiDB-lite"/>
    </source>
</evidence>
<evidence type="ECO:0000313" key="2">
    <source>
        <dbReference type="EMBL" id="MBP2055900.1"/>
    </source>
</evidence>
<feature type="compositionally biased region" description="Basic and acidic residues" evidence="1">
    <location>
        <begin position="1"/>
        <end position="22"/>
    </location>
</feature>
<dbReference type="Proteomes" id="UP001519309">
    <property type="component" value="Unassembled WGS sequence"/>
</dbReference>
<comment type="caution">
    <text evidence="2">The sequence shown here is derived from an EMBL/GenBank/DDBJ whole genome shotgun (WGS) entry which is preliminary data.</text>
</comment>
<proteinExistence type="predicted"/>
<accession>A0ABS4M896</accession>
<protein>
    <submittedName>
        <fullName evidence="2">Uncharacterized protein</fullName>
    </submittedName>
</protein>
<evidence type="ECO:0000313" key="3">
    <source>
        <dbReference type="Proteomes" id="UP001519309"/>
    </source>
</evidence>
<dbReference type="RefSeq" id="WP_308281961.1">
    <property type="nucleotide sequence ID" value="NZ_CP016279.1"/>
</dbReference>